<organism evidence="2 3">
    <name type="scientific">Seminavis robusta</name>
    <dbReference type="NCBI Taxonomy" id="568900"/>
    <lineage>
        <taxon>Eukaryota</taxon>
        <taxon>Sar</taxon>
        <taxon>Stramenopiles</taxon>
        <taxon>Ochrophyta</taxon>
        <taxon>Bacillariophyta</taxon>
        <taxon>Bacillariophyceae</taxon>
        <taxon>Bacillariophycidae</taxon>
        <taxon>Naviculales</taxon>
        <taxon>Naviculaceae</taxon>
        <taxon>Seminavis</taxon>
    </lineage>
</organism>
<keyword evidence="3" id="KW-1185">Reference proteome</keyword>
<feature type="compositionally biased region" description="Low complexity" evidence="1">
    <location>
        <begin position="245"/>
        <end position="259"/>
    </location>
</feature>
<dbReference type="AlphaFoldDB" id="A0A9N8HCQ8"/>
<accession>A0A9N8HCQ8</accession>
<proteinExistence type="predicted"/>
<evidence type="ECO:0000313" key="2">
    <source>
        <dbReference type="EMBL" id="CAB9509486.1"/>
    </source>
</evidence>
<feature type="compositionally biased region" description="Low complexity" evidence="1">
    <location>
        <begin position="306"/>
        <end position="317"/>
    </location>
</feature>
<comment type="caution">
    <text evidence="2">The sequence shown here is derived from an EMBL/GenBank/DDBJ whole genome shotgun (WGS) entry which is preliminary data.</text>
</comment>
<gene>
    <name evidence="2" type="ORF">SEMRO_391_G133210.1</name>
</gene>
<dbReference type="Proteomes" id="UP001153069">
    <property type="component" value="Unassembled WGS sequence"/>
</dbReference>
<feature type="region of interest" description="Disordered" evidence="1">
    <location>
        <begin position="523"/>
        <end position="548"/>
    </location>
</feature>
<sequence>MSSNHDLPLLIAVPVSSPSLDLASSVSNPTAATPSTAPTANLFSTPGSGATASFAPTGRDNKALGQVKTEANLILQKSLLLQGSGSPYTWESLNDLQQASMAFIINEGIVDCFSRGQDRNKRIAHGVLGIDKVDAKDGKMTCTIPGQAICRDLHQFVRKNGDAIKSTGNWSTNFDGESYQQFRSDNKELWGDGRERKGKSCTLFTLNHHIEPILRPQAEFSMVCAFVVSSLMIHYRQVIHPQGETPVSSPTTTGTRTSPLSWSNIANKTSGNQGSKPARWQKAMKSALTKVGMRRKARDNSALTTSPGSSPGRSPARAPVAVLANDTMIETKAGNFTLNIGRYMRHSLTAKEKYETIFEGKGFVFEDVLNGLLSLSNTSAPRQGWIDIAQDETPEYFYKEVKKHLQHGALCAHVRLYEGYEQSTMCVKDRPRMNFTDDYHFVAIIGVRQTGDNLHGGVLFLAQDSLGRPFKTISLELLRAMRPTRTILEFIPNNAGIEMPKDSVFDLSPEDIVTAGGLKLKKSDFPRCQDGPISEEERQEQKEKRENLKALLDPDYLPEWSRALRSNR</sequence>
<reference evidence="2" key="1">
    <citation type="submission" date="2020-06" db="EMBL/GenBank/DDBJ databases">
        <authorList>
            <consortium name="Plant Systems Biology data submission"/>
        </authorList>
    </citation>
    <scope>NUCLEOTIDE SEQUENCE</scope>
    <source>
        <strain evidence="2">D6</strain>
    </source>
</reference>
<protein>
    <submittedName>
        <fullName evidence="2">Uncharacterized protein</fullName>
    </submittedName>
</protein>
<dbReference type="EMBL" id="CAICTM010000390">
    <property type="protein sequence ID" value="CAB9509486.1"/>
    <property type="molecule type" value="Genomic_DNA"/>
</dbReference>
<feature type="compositionally biased region" description="Low complexity" evidence="1">
    <location>
        <begin position="23"/>
        <end position="41"/>
    </location>
</feature>
<feature type="compositionally biased region" description="Basic and acidic residues" evidence="1">
    <location>
        <begin position="535"/>
        <end position="548"/>
    </location>
</feature>
<evidence type="ECO:0000313" key="3">
    <source>
        <dbReference type="Proteomes" id="UP001153069"/>
    </source>
</evidence>
<feature type="compositionally biased region" description="Polar residues" evidence="1">
    <location>
        <begin position="260"/>
        <end position="275"/>
    </location>
</feature>
<name>A0A9N8HCQ8_9STRA</name>
<feature type="region of interest" description="Disordered" evidence="1">
    <location>
        <begin position="242"/>
        <end position="317"/>
    </location>
</feature>
<feature type="region of interest" description="Disordered" evidence="1">
    <location>
        <begin position="23"/>
        <end position="48"/>
    </location>
</feature>
<evidence type="ECO:0000256" key="1">
    <source>
        <dbReference type="SAM" id="MobiDB-lite"/>
    </source>
</evidence>